<accession>A0AAN9AAV8</accession>
<keyword evidence="4 11" id="KW-0812">Transmembrane</keyword>
<evidence type="ECO:0000256" key="9">
    <source>
        <dbReference type="ARBA" id="ARBA00023136"/>
    </source>
</evidence>
<evidence type="ECO:0000256" key="10">
    <source>
        <dbReference type="ARBA" id="ARBA00023170"/>
    </source>
</evidence>
<dbReference type="PANTHER" id="PTHR46693:SF1">
    <property type="entry name" value="ADP-RIBOSYLATION FACTOR-LIKE PROTEIN 15"/>
    <property type="match status" value="1"/>
</dbReference>
<evidence type="ECO:0000256" key="1">
    <source>
        <dbReference type="ARBA" id="ARBA00004389"/>
    </source>
</evidence>
<keyword evidence="5" id="KW-0547">Nucleotide-binding</keyword>
<dbReference type="Pfam" id="PF09439">
    <property type="entry name" value="SRPRB"/>
    <property type="match status" value="1"/>
</dbReference>
<comment type="caution">
    <text evidence="12">The sequence shown here is derived from an EMBL/GenBank/DDBJ whole genome shotgun (WGS) entry which is preliminary data.</text>
</comment>
<evidence type="ECO:0000256" key="11">
    <source>
        <dbReference type="SAM" id="Phobius"/>
    </source>
</evidence>
<evidence type="ECO:0000256" key="8">
    <source>
        <dbReference type="ARBA" id="ARBA00023134"/>
    </source>
</evidence>
<dbReference type="PANTHER" id="PTHR46693">
    <property type="entry name" value="ADP-RIBOSYLATION FACTOR-LIKE PROTEIN 15"/>
    <property type="match status" value="1"/>
</dbReference>
<evidence type="ECO:0000256" key="6">
    <source>
        <dbReference type="ARBA" id="ARBA00022824"/>
    </source>
</evidence>
<gene>
    <name evidence="12" type="ORF">SK128_023087</name>
</gene>
<evidence type="ECO:0000256" key="7">
    <source>
        <dbReference type="ARBA" id="ARBA00022989"/>
    </source>
</evidence>
<dbReference type="CDD" id="cd04105">
    <property type="entry name" value="SR_beta"/>
    <property type="match status" value="1"/>
</dbReference>
<keyword evidence="7 11" id="KW-1133">Transmembrane helix</keyword>
<dbReference type="Proteomes" id="UP001381693">
    <property type="component" value="Unassembled WGS sequence"/>
</dbReference>
<evidence type="ECO:0000313" key="13">
    <source>
        <dbReference type="Proteomes" id="UP001381693"/>
    </source>
</evidence>
<dbReference type="InterPro" id="IPR019009">
    <property type="entry name" value="SRP_receptor_beta_su"/>
</dbReference>
<keyword evidence="9 11" id="KW-0472">Membrane</keyword>
<evidence type="ECO:0000256" key="5">
    <source>
        <dbReference type="ARBA" id="ARBA00022741"/>
    </source>
</evidence>
<feature type="transmembrane region" description="Helical" evidence="11">
    <location>
        <begin position="30"/>
        <end position="50"/>
    </location>
</feature>
<dbReference type="SUPFAM" id="SSF52540">
    <property type="entry name" value="P-loop containing nucleoside triphosphate hydrolases"/>
    <property type="match status" value="1"/>
</dbReference>
<dbReference type="InterPro" id="IPR042292">
    <property type="entry name" value="ARL15"/>
</dbReference>
<dbReference type="InterPro" id="IPR027417">
    <property type="entry name" value="P-loop_NTPase"/>
</dbReference>
<evidence type="ECO:0000256" key="4">
    <source>
        <dbReference type="ARBA" id="ARBA00022692"/>
    </source>
</evidence>
<dbReference type="Gene3D" id="3.40.50.300">
    <property type="entry name" value="P-loop containing nucleotide triphosphate hydrolases"/>
    <property type="match status" value="1"/>
</dbReference>
<evidence type="ECO:0000313" key="12">
    <source>
        <dbReference type="EMBL" id="KAK7078490.1"/>
    </source>
</evidence>
<keyword evidence="6" id="KW-0256">Endoplasmic reticulum</keyword>
<keyword evidence="8" id="KW-0342">GTP-binding</keyword>
<sequence length="258" mass="29029">MDTKEIRPKKKISLKETFNKLMPEMNEENIFRAQVAVALLVGLITIFLLWRLLRGGSKKRGVLLLGLCESGKTLLFSLLCHNSDVLSVTSLKESVGEYVFGKKSLTMYDLPGHERIRMASFEKAKNLARGIIFMIDSGTVQKDVRDVAEFLYIILSDGAIQNNRPKVLIVCNKQDHSLARSAQLIQKTLEKEINLLRVTRANQLQSVGEGENNNSFLGRTGQDFEFSHLSPIKVDFVEVVTKGHEKLGPVTSWLERLA</sequence>
<name>A0AAN9AAV8_HALRR</name>
<comment type="subcellular location">
    <subcellularLocation>
        <location evidence="1">Endoplasmic reticulum membrane</location>
        <topology evidence="1">Single-pass membrane protein</topology>
    </subcellularLocation>
</comment>
<keyword evidence="10" id="KW-0675">Receptor</keyword>
<dbReference type="GO" id="GO:0005525">
    <property type="term" value="F:GTP binding"/>
    <property type="evidence" value="ECO:0007669"/>
    <property type="project" value="UniProtKB-KW"/>
</dbReference>
<protein>
    <recommendedName>
        <fullName evidence="3">Signal recognition particle receptor subunit beta</fullName>
    </recommendedName>
</protein>
<dbReference type="EMBL" id="JAXCGZ010007804">
    <property type="protein sequence ID" value="KAK7078490.1"/>
    <property type="molecule type" value="Genomic_DNA"/>
</dbReference>
<evidence type="ECO:0000256" key="2">
    <source>
        <dbReference type="ARBA" id="ARBA00005619"/>
    </source>
</evidence>
<proteinExistence type="inferred from homology"/>
<reference evidence="12 13" key="1">
    <citation type="submission" date="2023-11" db="EMBL/GenBank/DDBJ databases">
        <title>Halocaridina rubra genome assembly.</title>
        <authorList>
            <person name="Smith C."/>
        </authorList>
    </citation>
    <scope>NUCLEOTIDE SEQUENCE [LARGE SCALE GENOMIC DNA]</scope>
    <source>
        <strain evidence="12">EP-1</strain>
        <tissue evidence="12">Whole</tissue>
    </source>
</reference>
<organism evidence="12 13">
    <name type="scientific">Halocaridina rubra</name>
    <name type="common">Hawaiian red shrimp</name>
    <dbReference type="NCBI Taxonomy" id="373956"/>
    <lineage>
        <taxon>Eukaryota</taxon>
        <taxon>Metazoa</taxon>
        <taxon>Ecdysozoa</taxon>
        <taxon>Arthropoda</taxon>
        <taxon>Crustacea</taxon>
        <taxon>Multicrustacea</taxon>
        <taxon>Malacostraca</taxon>
        <taxon>Eumalacostraca</taxon>
        <taxon>Eucarida</taxon>
        <taxon>Decapoda</taxon>
        <taxon>Pleocyemata</taxon>
        <taxon>Caridea</taxon>
        <taxon>Atyoidea</taxon>
        <taxon>Atyidae</taxon>
        <taxon>Halocaridina</taxon>
    </lineage>
</organism>
<evidence type="ECO:0000256" key="3">
    <source>
        <dbReference type="ARBA" id="ARBA00020256"/>
    </source>
</evidence>
<keyword evidence="13" id="KW-1185">Reference proteome</keyword>
<comment type="similarity">
    <text evidence="2">Belongs to the SRP receptor beta subunit family.</text>
</comment>
<dbReference type="GO" id="GO:0005789">
    <property type="term" value="C:endoplasmic reticulum membrane"/>
    <property type="evidence" value="ECO:0007669"/>
    <property type="project" value="UniProtKB-SubCell"/>
</dbReference>
<dbReference type="AlphaFoldDB" id="A0AAN9AAV8"/>